<organism evidence="2 3">
    <name type="scientific">Lojkania enalia</name>
    <dbReference type="NCBI Taxonomy" id="147567"/>
    <lineage>
        <taxon>Eukaryota</taxon>
        <taxon>Fungi</taxon>
        <taxon>Dikarya</taxon>
        <taxon>Ascomycota</taxon>
        <taxon>Pezizomycotina</taxon>
        <taxon>Dothideomycetes</taxon>
        <taxon>Pleosporomycetidae</taxon>
        <taxon>Pleosporales</taxon>
        <taxon>Pleosporales incertae sedis</taxon>
        <taxon>Lojkania</taxon>
    </lineage>
</organism>
<protein>
    <submittedName>
        <fullName evidence="2">Uncharacterized protein</fullName>
    </submittedName>
</protein>
<gene>
    <name evidence="2" type="ORF">CC78DRAFT_42701</name>
</gene>
<feature type="compositionally biased region" description="Basic residues" evidence="1">
    <location>
        <begin position="7"/>
        <end position="29"/>
    </location>
</feature>
<dbReference type="Proteomes" id="UP000800093">
    <property type="component" value="Unassembled WGS sequence"/>
</dbReference>
<evidence type="ECO:0000256" key="1">
    <source>
        <dbReference type="SAM" id="MobiDB-lite"/>
    </source>
</evidence>
<name>A0A9P4K1Y5_9PLEO</name>
<sequence length="135" mass="14893">MRDEGKKRRNRSCCGMRARRRRGRGKRAIKGKESGGGEEARELGLQGRVSRDGVVSGFRQSPQTRWLAGTWGGWSLSMMTPRDKILGLGKDSRVQFYCPIVSNNKNGVILAIQVGYAVTASLGSSRWNCAFSDPT</sequence>
<accession>A0A9P4K1Y5</accession>
<feature type="compositionally biased region" description="Basic and acidic residues" evidence="1">
    <location>
        <begin position="30"/>
        <end position="42"/>
    </location>
</feature>
<evidence type="ECO:0000313" key="2">
    <source>
        <dbReference type="EMBL" id="KAF2259970.1"/>
    </source>
</evidence>
<keyword evidence="3" id="KW-1185">Reference proteome</keyword>
<dbReference type="EMBL" id="ML986692">
    <property type="protein sequence ID" value="KAF2259970.1"/>
    <property type="molecule type" value="Genomic_DNA"/>
</dbReference>
<evidence type="ECO:0000313" key="3">
    <source>
        <dbReference type="Proteomes" id="UP000800093"/>
    </source>
</evidence>
<dbReference type="AlphaFoldDB" id="A0A9P4K1Y5"/>
<comment type="caution">
    <text evidence="2">The sequence shown here is derived from an EMBL/GenBank/DDBJ whole genome shotgun (WGS) entry which is preliminary data.</text>
</comment>
<reference evidence="3" key="1">
    <citation type="journal article" date="2020" name="Stud. Mycol.">
        <title>101 Dothideomycetes genomes: A test case for predicting lifestyles and emergence of pathogens.</title>
        <authorList>
            <person name="Haridas S."/>
            <person name="Albert R."/>
            <person name="Binder M."/>
            <person name="Bloem J."/>
            <person name="LaButti K."/>
            <person name="Salamov A."/>
            <person name="Andreopoulos B."/>
            <person name="Baker S."/>
            <person name="Barry K."/>
            <person name="Bills G."/>
            <person name="Bluhm B."/>
            <person name="Cannon C."/>
            <person name="Castanera R."/>
            <person name="Culley D."/>
            <person name="Daum C."/>
            <person name="Ezra D."/>
            <person name="Gonzalez J."/>
            <person name="Henrissat B."/>
            <person name="Kuo A."/>
            <person name="Liang C."/>
            <person name="Lipzen A."/>
            <person name="Lutzoni F."/>
            <person name="Magnuson J."/>
            <person name="Mondo S."/>
            <person name="Nolan M."/>
            <person name="Ohm R."/>
            <person name="Pangilinan J."/>
            <person name="Park H.-J."/>
            <person name="Ramirez L."/>
            <person name="Alfaro M."/>
            <person name="Sun H."/>
            <person name="Tritt A."/>
            <person name="Yoshinaga Y."/>
            <person name="Zwiers L.-H."/>
            <person name="Turgeon B."/>
            <person name="Goodwin S."/>
            <person name="Spatafora J."/>
            <person name="Crous P."/>
            <person name="Grigoriev I."/>
        </authorList>
    </citation>
    <scope>NUCLEOTIDE SEQUENCE [LARGE SCALE GENOMIC DNA]</scope>
    <source>
        <strain evidence="3">CBS 304.66</strain>
    </source>
</reference>
<proteinExistence type="predicted"/>
<feature type="region of interest" description="Disordered" evidence="1">
    <location>
        <begin position="1"/>
        <end position="45"/>
    </location>
</feature>